<dbReference type="Proteomes" id="UP000265520">
    <property type="component" value="Unassembled WGS sequence"/>
</dbReference>
<organism evidence="2 3">
    <name type="scientific">Trifolium medium</name>
    <dbReference type="NCBI Taxonomy" id="97028"/>
    <lineage>
        <taxon>Eukaryota</taxon>
        <taxon>Viridiplantae</taxon>
        <taxon>Streptophyta</taxon>
        <taxon>Embryophyta</taxon>
        <taxon>Tracheophyta</taxon>
        <taxon>Spermatophyta</taxon>
        <taxon>Magnoliopsida</taxon>
        <taxon>eudicotyledons</taxon>
        <taxon>Gunneridae</taxon>
        <taxon>Pentapetalae</taxon>
        <taxon>rosids</taxon>
        <taxon>fabids</taxon>
        <taxon>Fabales</taxon>
        <taxon>Fabaceae</taxon>
        <taxon>Papilionoideae</taxon>
        <taxon>50 kb inversion clade</taxon>
        <taxon>NPAAA clade</taxon>
        <taxon>Hologalegina</taxon>
        <taxon>IRL clade</taxon>
        <taxon>Trifolieae</taxon>
        <taxon>Trifolium</taxon>
    </lineage>
</organism>
<reference evidence="2 3" key="1">
    <citation type="journal article" date="2018" name="Front. Plant Sci.">
        <title>Red Clover (Trifolium pratense) and Zigzag Clover (T. medium) - A Picture of Genomic Similarities and Differences.</title>
        <authorList>
            <person name="Dluhosova J."/>
            <person name="Istvanek J."/>
            <person name="Nedelnik J."/>
            <person name="Repkova J."/>
        </authorList>
    </citation>
    <scope>NUCLEOTIDE SEQUENCE [LARGE SCALE GENOMIC DNA]</scope>
    <source>
        <strain evidence="3">cv. 10/8</strain>
        <tissue evidence="2">Leaf</tissue>
    </source>
</reference>
<evidence type="ECO:0000313" key="3">
    <source>
        <dbReference type="Proteomes" id="UP000265520"/>
    </source>
</evidence>
<dbReference type="EMBL" id="LXQA010511735">
    <property type="protein sequence ID" value="MCI56407.1"/>
    <property type="molecule type" value="Genomic_DNA"/>
</dbReference>
<proteinExistence type="predicted"/>
<protein>
    <submittedName>
        <fullName evidence="2">Uncharacterized protein</fullName>
    </submittedName>
</protein>
<evidence type="ECO:0000313" key="2">
    <source>
        <dbReference type="EMBL" id="MCI56407.1"/>
    </source>
</evidence>
<feature type="non-terminal residue" evidence="2">
    <location>
        <position position="1"/>
    </location>
</feature>
<sequence>VKGKRKKKTDTTKISIHIPHRGDSSVTKDGAKGAVQPSPKKRKANEKVASAVDAATVVSETISPPAPQKKKEVENTVAAVSFWDPLFDPVEFI</sequence>
<feature type="non-terminal residue" evidence="2">
    <location>
        <position position="93"/>
    </location>
</feature>
<dbReference type="AlphaFoldDB" id="A0A392T7L9"/>
<feature type="region of interest" description="Disordered" evidence="1">
    <location>
        <begin position="19"/>
        <end position="47"/>
    </location>
</feature>
<evidence type="ECO:0000256" key="1">
    <source>
        <dbReference type="SAM" id="MobiDB-lite"/>
    </source>
</evidence>
<accession>A0A392T7L9</accession>
<comment type="caution">
    <text evidence="2">The sequence shown here is derived from an EMBL/GenBank/DDBJ whole genome shotgun (WGS) entry which is preliminary data.</text>
</comment>
<name>A0A392T7L9_9FABA</name>
<keyword evidence="3" id="KW-1185">Reference proteome</keyword>